<keyword evidence="3" id="KW-1185">Reference proteome</keyword>
<feature type="compositionally biased region" description="Basic and acidic residues" evidence="1">
    <location>
        <begin position="163"/>
        <end position="192"/>
    </location>
</feature>
<name>A0AAD8DDL8_ACIOX</name>
<comment type="caution">
    <text evidence="2">The sequence shown here is derived from an EMBL/GenBank/DDBJ whole genome shotgun (WGS) entry which is preliminary data.</text>
</comment>
<dbReference type="Pfam" id="PF08524">
    <property type="entry name" value="rRNA_processing"/>
    <property type="match status" value="1"/>
</dbReference>
<dbReference type="PANTHER" id="PTHR15657">
    <property type="entry name" value="THYROID TRANSCRIPTION FACTOR 1-ASSOCIATED PROTEIN 26"/>
    <property type="match status" value="1"/>
</dbReference>
<sequence length="238" mass="27914">MASAAKLEITKKAAFPVHHAYKNKGQLPSSAVMKTKRKWIPPDKAFAGSVKEGQGFAFHRKQKVQYEYKKLLRKEKRAKSQPVVQYTDSYPEHLKHLYLAEEEMIKNEEQQKKKERRARDVNPLPEEAATPATTTTAATSTTDTEPKRPDKQEQKFKKTSYQKTKEEYERIQTKRAQKRQEAEKNKQQRQEALRIYKQKKMETYQILSRKTKKGQPNLNVQMEYLLQKIQDNQSKGSK</sequence>
<evidence type="ECO:0000313" key="2">
    <source>
        <dbReference type="EMBL" id="KAK1166809.1"/>
    </source>
</evidence>
<protein>
    <recommendedName>
        <fullName evidence="4">Thyroid transcription factor 1-associated protein 26</fullName>
    </recommendedName>
</protein>
<accession>A0AAD8DDL8</accession>
<evidence type="ECO:0000256" key="1">
    <source>
        <dbReference type="SAM" id="MobiDB-lite"/>
    </source>
</evidence>
<organism evidence="2 3">
    <name type="scientific">Acipenser oxyrinchus oxyrinchus</name>
    <dbReference type="NCBI Taxonomy" id="40147"/>
    <lineage>
        <taxon>Eukaryota</taxon>
        <taxon>Metazoa</taxon>
        <taxon>Chordata</taxon>
        <taxon>Craniata</taxon>
        <taxon>Vertebrata</taxon>
        <taxon>Euteleostomi</taxon>
        <taxon>Actinopterygii</taxon>
        <taxon>Chondrostei</taxon>
        <taxon>Acipenseriformes</taxon>
        <taxon>Acipenseridae</taxon>
        <taxon>Acipenser</taxon>
    </lineage>
</organism>
<dbReference type="Proteomes" id="UP001230051">
    <property type="component" value="Unassembled WGS sequence"/>
</dbReference>
<feature type="compositionally biased region" description="Low complexity" evidence="1">
    <location>
        <begin position="125"/>
        <end position="143"/>
    </location>
</feature>
<dbReference type="PANTHER" id="PTHR15657:SF1">
    <property type="entry name" value="THYROID TRANSCRIPTION FACTOR 1-ASSOCIATED PROTEIN 26"/>
    <property type="match status" value="1"/>
</dbReference>
<evidence type="ECO:0008006" key="4">
    <source>
        <dbReference type="Google" id="ProtNLM"/>
    </source>
</evidence>
<dbReference type="GO" id="GO:0005634">
    <property type="term" value="C:nucleus"/>
    <property type="evidence" value="ECO:0007669"/>
    <property type="project" value="TreeGrafter"/>
</dbReference>
<dbReference type="PRINTS" id="PR01854">
    <property type="entry name" value="BR22PROTEIN"/>
</dbReference>
<feature type="compositionally biased region" description="Basic and acidic residues" evidence="1">
    <location>
        <begin position="102"/>
        <end position="120"/>
    </location>
</feature>
<evidence type="ECO:0000313" key="3">
    <source>
        <dbReference type="Proteomes" id="UP001230051"/>
    </source>
</evidence>
<feature type="region of interest" description="Disordered" evidence="1">
    <location>
        <begin position="102"/>
        <end position="192"/>
    </location>
</feature>
<gene>
    <name evidence="2" type="ORF">AOXY_G11417</name>
</gene>
<reference evidence="2" key="1">
    <citation type="submission" date="2022-02" db="EMBL/GenBank/DDBJ databases">
        <title>Atlantic sturgeon de novo genome assembly.</title>
        <authorList>
            <person name="Stock M."/>
            <person name="Klopp C."/>
            <person name="Guiguen Y."/>
            <person name="Cabau C."/>
            <person name="Parinello H."/>
            <person name="Santidrian Yebra-Pimentel E."/>
            <person name="Kuhl H."/>
            <person name="Dirks R.P."/>
            <person name="Guessner J."/>
            <person name="Wuertz S."/>
            <person name="Du K."/>
            <person name="Schartl M."/>
        </authorList>
    </citation>
    <scope>NUCLEOTIDE SEQUENCE</scope>
    <source>
        <strain evidence="2">STURGEONOMICS-FGT-2020</strain>
        <tissue evidence="2">Whole blood</tissue>
    </source>
</reference>
<feature type="compositionally biased region" description="Basic and acidic residues" evidence="1">
    <location>
        <begin position="144"/>
        <end position="156"/>
    </location>
</feature>
<dbReference type="InterPro" id="IPR013730">
    <property type="entry name" value="Fyv7/TAP26"/>
</dbReference>
<dbReference type="AlphaFoldDB" id="A0AAD8DDL8"/>
<dbReference type="EMBL" id="JAGXEW010000010">
    <property type="protein sequence ID" value="KAK1166809.1"/>
    <property type="molecule type" value="Genomic_DNA"/>
</dbReference>
<proteinExistence type="predicted"/>